<dbReference type="PATRIC" id="fig|1160718.3.peg.4039"/>
<feature type="compositionally biased region" description="Low complexity" evidence="2">
    <location>
        <begin position="1"/>
        <end position="20"/>
    </location>
</feature>
<keyword evidence="1 4" id="KW-0378">Hydrolase</keyword>
<gene>
    <name evidence="5" type="ORF">SU9_011540</name>
    <name evidence="4" type="ORF">SU9_19932</name>
</gene>
<proteinExistence type="predicted"/>
<organism evidence="4">
    <name type="scientific">Streptomyces auratus AGR0001</name>
    <dbReference type="NCBI Taxonomy" id="1160718"/>
    <lineage>
        <taxon>Bacteria</taxon>
        <taxon>Bacillati</taxon>
        <taxon>Actinomycetota</taxon>
        <taxon>Actinomycetes</taxon>
        <taxon>Kitasatosporales</taxon>
        <taxon>Streptomycetaceae</taxon>
        <taxon>Streptomyces</taxon>
    </lineage>
</organism>
<dbReference type="InterPro" id="IPR029058">
    <property type="entry name" value="AB_hydrolase_fold"/>
</dbReference>
<feature type="region of interest" description="Disordered" evidence="2">
    <location>
        <begin position="1"/>
        <end position="30"/>
    </location>
</feature>
<dbReference type="SUPFAM" id="SSF53474">
    <property type="entry name" value="alpha/beta-Hydrolases"/>
    <property type="match status" value="1"/>
</dbReference>
<protein>
    <submittedName>
        <fullName evidence="5">Alpha/beta hydrolase</fullName>
    </submittedName>
    <submittedName>
        <fullName evidence="4">Epoxide hydrolase</fullName>
    </submittedName>
</protein>
<dbReference type="STRING" id="1160718.SU9_19932"/>
<dbReference type="EMBL" id="AJGV01000121">
    <property type="protein sequence ID" value="EJJ05216.1"/>
    <property type="molecule type" value="Genomic_DNA"/>
</dbReference>
<name>J1ZU51_9ACTN</name>
<feature type="domain" description="AB hydrolase-1" evidence="3">
    <location>
        <begin position="53"/>
        <end position="343"/>
    </location>
</feature>
<dbReference type="KEGG" id="sauh:SU9_011540"/>
<dbReference type="InterPro" id="IPR000639">
    <property type="entry name" value="Epox_hydrolase-like"/>
</dbReference>
<dbReference type="Gene3D" id="3.40.50.1820">
    <property type="entry name" value="alpha/beta hydrolase"/>
    <property type="match status" value="1"/>
</dbReference>
<accession>J1ZU51</accession>
<dbReference type="GO" id="GO:0016787">
    <property type="term" value="F:hydrolase activity"/>
    <property type="evidence" value="ECO:0007669"/>
    <property type="project" value="UniProtKB-KW"/>
</dbReference>
<dbReference type="PANTHER" id="PTHR43329">
    <property type="entry name" value="EPOXIDE HYDROLASE"/>
    <property type="match status" value="1"/>
</dbReference>
<dbReference type="eggNOG" id="COG0596">
    <property type="taxonomic scope" value="Bacteria"/>
</dbReference>
<evidence type="ECO:0000313" key="4">
    <source>
        <dbReference type="EMBL" id="EJJ05216.1"/>
    </source>
</evidence>
<dbReference type="RefSeq" id="WP_006605509.1">
    <property type="nucleotide sequence ID" value="NZ_CP072931.1"/>
</dbReference>
<dbReference type="EMBL" id="CP072931">
    <property type="protein sequence ID" value="QTZ92030.1"/>
    <property type="molecule type" value="Genomic_DNA"/>
</dbReference>
<sequence>MSQSATTPSTPSPSTAGAAPGPHPSAAPLPEATHRTVEVPGGRIHLVEQGTGPLVLLVHGFPESWYSWRHQLPALAAAGYRAVAIDVRGYGRSSKPREVSAYRMLAHVADNVAVVRALGEETAVIAGHDWGSPIAANSALLRPDVFTAVALLSVPYAPRGETRPTEAFARLGGDGEFYISYFQEPGRAEAEIEPDVRGWLAGFYAALSGDAVPPTDAVPASDPGDVARYSVLPGGKLSDRFPEDVRLPLPWLTGADLDFYAGEFERTGLTGGLNRYRNVDRDWEDLAAWNGAPLTQPALFIGGEFDAPTRWMSDAIKAFPRTLPGLSASHLLDGCGHWVQQERPAEVNRLLTDWLHTLPATPARTAD</sequence>
<evidence type="ECO:0000256" key="1">
    <source>
        <dbReference type="ARBA" id="ARBA00022801"/>
    </source>
</evidence>
<evidence type="ECO:0000256" key="2">
    <source>
        <dbReference type="SAM" id="MobiDB-lite"/>
    </source>
</evidence>
<dbReference type="HOGENOM" id="CLU_020336_7_2_11"/>
<reference evidence="4" key="1">
    <citation type="journal article" date="2012" name="J. Bacteriol.">
        <title>Genome Sequence of Streptomyces auratus Strain AGR0001, a Phoslactomycin-Producing Actinomycete.</title>
        <authorList>
            <person name="Han X."/>
            <person name="Li M."/>
            <person name="Ding Z."/>
            <person name="Zhao J."/>
            <person name="Ji K."/>
            <person name="Wen M."/>
            <person name="Lu T."/>
        </authorList>
    </citation>
    <scope>NUCLEOTIDE SEQUENCE [LARGE SCALE GENOMIC DNA]</scope>
    <source>
        <strain evidence="4">AGR0001</strain>
    </source>
</reference>
<dbReference type="Proteomes" id="UP000009036">
    <property type="component" value="Chromosome"/>
</dbReference>
<dbReference type="Pfam" id="PF00561">
    <property type="entry name" value="Abhydrolase_1"/>
    <property type="match status" value="1"/>
</dbReference>
<dbReference type="AlphaFoldDB" id="J1ZU51"/>
<keyword evidence="6" id="KW-1185">Reference proteome</keyword>
<dbReference type="PRINTS" id="PR00412">
    <property type="entry name" value="EPOXHYDRLASE"/>
</dbReference>
<reference evidence="5" key="2">
    <citation type="submission" date="2021-04" db="EMBL/GenBank/DDBJ databases">
        <authorList>
            <person name="Wen M.-L."/>
            <person name="Han X.-L."/>
            <person name="Xiong J."/>
        </authorList>
    </citation>
    <scope>NUCLEOTIDE SEQUENCE</scope>
    <source>
        <strain evidence="5">AGR0001</strain>
    </source>
</reference>
<evidence type="ECO:0000259" key="3">
    <source>
        <dbReference type="Pfam" id="PF00561"/>
    </source>
</evidence>
<evidence type="ECO:0000313" key="5">
    <source>
        <dbReference type="EMBL" id="QTZ92030.1"/>
    </source>
</evidence>
<dbReference type="OrthoDB" id="2987348at2"/>
<evidence type="ECO:0000313" key="6">
    <source>
        <dbReference type="Proteomes" id="UP000009036"/>
    </source>
</evidence>
<dbReference type="InterPro" id="IPR000073">
    <property type="entry name" value="AB_hydrolase_1"/>
</dbReference>